<dbReference type="EMBL" id="CM042058">
    <property type="protein sequence ID" value="KAI3684793.1"/>
    <property type="molecule type" value="Genomic_DNA"/>
</dbReference>
<organism evidence="1 2">
    <name type="scientific">Arctium lappa</name>
    <name type="common">Greater burdock</name>
    <name type="synonym">Lappa major</name>
    <dbReference type="NCBI Taxonomy" id="4217"/>
    <lineage>
        <taxon>Eukaryota</taxon>
        <taxon>Viridiplantae</taxon>
        <taxon>Streptophyta</taxon>
        <taxon>Embryophyta</taxon>
        <taxon>Tracheophyta</taxon>
        <taxon>Spermatophyta</taxon>
        <taxon>Magnoliopsida</taxon>
        <taxon>eudicotyledons</taxon>
        <taxon>Gunneridae</taxon>
        <taxon>Pentapetalae</taxon>
        <taxon>asterids</taxon>
        <taxon>campanulids</taxon>
        <taxon>Asterales</taxon>
        <taxon>Asteraceae</taxon>
        <taxon>Carduoideae</taxon>
        <taxon>Cardueae</taxon>
        <taxon>Arctiinae</taxon>
        <taxon>Arctium</taxon>
    </lineage>
</organism>
<keyword evidence="2" id="KW-1185">Reference proteome</keyword>
<dbReference type="Proteomes" id="UP001055879">
    <property type="component" value="Linkage Group LG12"/>
</dbReference>
<reference evidence="2" key="1">
    <citation type="journal article" date="2022" name="Mol. Ecol. Resour.">
        <title>The genomes of chicory, endive, great burdock and yacon provide insights into Asteraceae palaeo-polyploidization history and plant inulin production.</title>
        <authorList>
            <person name="Fan W."/>
            <person name="Wang S."/>
            <person name="Wang H."/>
            <person name="Wang A."/>
            <person name="Jiang F."/>
            <person name="Liu H."/>
            <person name="Zhao H."/>
            <person name="Xu D."/>
            <person name="Zhang Y."/>
        </authorList>
    </citation>
    <scope>NUCLEOTIDE SEQUENCE [LARGE SCALE GENOMIC DNA]</scope>
    <source>
        <strain evidence="2">cv. Niubang</strain>
    </source>
</reference>
<sequence>MVIRHDITTKGRRSMNIVWHKCSVKKIDAGIASAKRLCHMDYWSPWFRHMSIKAGDTETFLRNCIEFNLYKPQRDKTVKGQLLAMTIVDFAEYVFHGCCLFDLWIQWEFKSSKRGFIGRLEEQKGSDILAAAIPEFIGNNVQIIVLGDWEKGNGEAAG</sequence>
<name>A0ACB8YH76_ARCLA</name>
<proteinExistence type="predicted"/>
<comment type="caution">
    <text evidence="1">The sequence shown here is derived from an EMBL/GenBank/DDBJ whole genome shotgun (WGS) entry which is preliminary data.</text>
</comment>
<evidence type="ECO:0000313" key="1">
    <source>
        <dbReference type="EMBL" id="KAI3684793.1"/>
    </source>
</evidence>
<evidence type="ECO:0000313" key="2">
    <source>
        <dbReference type="Proteomes" id="UP001055879"/>
    </source>
</evidence>
<protein>
    <submittedName>
        <fullName evidence="1">Uncharacterized protein</fullName>
    </submittedName>
</protein>
<reference evidence="1 2" key="2">
    <citation type="journal article" date="2022" name="Mol. Ecol. Resour.">
        <title>The genomes of chicory, endive, great burdock and yacon provide insights into Asteraceae paleo-polyploidization history and plant inulin production.</title>
        <authorList>
            <person name="Fan W."/>
            <person name="Wang S."/>
            <person name="Wang H."/>
            <person name="Wang A."/>
            <person name="Jiang F."/>
            <person name="Liu H."/>
            <person name="Zhao H."/>
            <person name="Xu D."/>
            <person name="Zhang Y."/>
        </authorList>
    </citation>
    <scope>NUCLEOTIDE SEQUENCE [LARGE SCALE GENOMIC DNA]</scope>
    <source>
        <strain evidence="2">cv. Niubang</strain>
    </source>
</reference>
<accession>A0ACB8YH76</accession>
<gene>
    <name evidence="1" type="ORF">L6452_34019</name>
</gene>